<dbReference type="AlphaFoldDB" id="A0A1B1TBK6"/>
<dbReference type="EMBL" id="KP211846">
    <property type="protein sequence ID" value="ANV79666.1"/>
    <property type="molecule type" value="Genomic_DNA"/>
</dbReference>
<dbReference type="InterPro" id="IPR011604">
    <property type="entry name" value="PDDEXK-like_dom_sf"/>
</dbReference>
<dbReference type="InterPro" id="IPR038726">
    <property type="entry name" value="PDDEXK_AddAB-type"/>
</dbReference>
<dbReference type="Gene3D" id="3.90.320.10">
    <property type="match status" value="1"/>
</dbReference>
<dbReference type="InterPro" id="IPR012340">
    <property type="entry name" value="NA-bd_OB-fold"/>
</dbReference>
<dbReference type="Pfam" id="PF12705">
    <property type="entry name" value="PDDEXK_1"/>
    <property type="match status" value="1"/>
</dbReference>
<dbReference type="SUPFAM" id="SSF50249">
    <property type="entry name" value="Nucleic acid-binding proteins"/>
    <property type="match status" value="2"/>
</dbReference>
<sequence length="615" mass="69765">MPVRRANPEATGVDPYRRLSASQVITWNNCPRLWYYSYIPKLKSPLPPQILRGNAVEDCVSRVLRESPVLISPEDGNLIISPLNEDGSVSYDSDSGWIGPKLEPRDSEFWPKNRSELEEWALSRVKAHFDYCWQNAISDWESSPNRIGKSEDIETEEGMQMIEAGIKLHLDQVEQCFNQQGGPYLESWRSGQYRPEWPSPDGFPKNWESPHPCAQKSGSPISWVEAWELSRPWFVDPDASSFSETTCHPDDWFQGEYDLVYRWNGKIRIIDLKASVGRGDRSGGYIEQLRLYSWLWWETHSRNNEVEGLEIWYLGPGTIKQVPLPSEKEMSQFNVDLENLYQKLHNNDSTDISDFPPNPSPLRYFDVGGIPSEVDVDPDPKARCNRCELRGICENSNYELILPSEKRLEKFSHAWPITHMSEIKTRHTVIGEVRELNGPTLKSDGSVDLTFRLVDGYERAKVRAHRQGGPKNVSRSIQNDARVKIENALTSIWRSELVIDLDSESSITIAEDEEISEMIDIETRVNVVGRIWSINAFPDGKGVSRWAITMVDSSGSVGVVAFKQFIPVIAAGLSRGDEIAILNGEIGEFASQKQVRLGPGARVVLLKSSEDLKPF</sequence>
<feature type="domain" description="PD-(D/E)XK endonuclease-like" evidence="1">
    <location>
        <begin position="253"/>
        <end position="394"/>
    </location>
</feature>
<dbReference type="Gene3D" id="2.40.50.140">
    <property type="entry name" value="Nucleic acid-binding proteins"/>
    <property type="match status" value="1"/>
</dbReference>
<name>A0A1B1TBK6_9ARCH</name>
<proteinExistence type="predicted"/>
<protein>
    <recommendedName>
        <fullName evidence="1">PD-(D/E)XK endonuclease-like domain-containing protein</fullName>
    </recommendedName>
</protein>
<organism evidence="2">
    <name type="scientific">uncultured Poseidoniia archaeon</name>
    <dbReference type="NCBI Taxonomy" id="1697135"/>
    <lineage>
        <taxon>Archaea</taxon>
        <taxon>Methanobacteriati</taxon>
        <taxon>Thermoplasmatota</taxon>
        <taxon>Candidatus Poseidoniia</taxon>
        <taxon>environmental samples</taxon>
    </lineage>
</organism>
<accession>A0A1B1TBK6</accession>
<evidence type="ECO:0000259" key="1">
    <source>
        <dbReference type="Pfam" id="PF12705"/>
    </source>
</evidence>
<evidence type="ECO:0000313" key="2">
    <source>
        <dbReference type="EMBL" id="ANV79666.1"/>
    </source>
</evidence>
<reference evidence="2" key="2">
    <citation type="journal article" date="2015" name="ISME J.">
        <title>A new class of marine Euryarchaeota group II from the Mediterranean deep chlorophyll maximum.</title>
        <authorList>
            <person name="Martin-Cuadrado A.B."/>
            <person name="Garcia-Heredia I."/>
            <person name="Molto A.G."/>
            <person name="Lopez-Ubeda R."/>
            <person name="Kimes N."/>
            <person name="Lopez-Garcia P."/>
            <person name="Moreira D."/>
            <person name="Rodriguez-Valera F."/>
        </authorList>
    </citation>
    <scope>NUCLEOTIDE SEQUENCE</scope>
</reference>
<reference evidence="2" key="1">
    <citation type="submission" date="2014-11" db="EMBL/GenBank/DDBJ databases">
        <authorList>
            <person name="Zhu J."/>
            <person name="Qi W."/>
            <person name="Song R."/>
        </authorList>
    </citation>
    <scope>NUCLEOTIDE SEQUENCE</scope>
</reference>